<feature type="transmembrane region" description="Helical" evidence="14">
    <location>
        <begin position="6"/>
        <end position="24"/>
    </location>
</feature>
<comment type="caution">
    <text evidence="17">The sequence shown here is derived from an EMBL/GenBank/DDBJ whole genome shotgun (WGS) entry which is preliminary data.</text>
</comment>
<reference evidence="17 18" key="1">
    <citation type="submission" date="2019-02" db="EMBL/GenBank/DDBJ databases">
        <title>Genomic Encyclopedia of Archaeal and Bacterial Type Strains, Phase II (KMG-II): from individual species to whole genera.</title>
        <authorList>
            <person name="Goeker M."/>
        </authorList>
    </citation>
    <scope>NUCLEOTIDE SEQUENCE [LARGE SCALE GENOMIC DNA]</scope>
    <source>
        <strain evidence="17 18">DSM 21411</strain>
    </source>
</reference>
<evidence type="ECO:0000256" key="5">
    <source>
        <dbReference type="ARBA" id="ARBA00022801"/>
    </source>
</evidence>
<feature type="transmembrane region" description="Helical" evidence="14">
    <location>
        <begin position="62"/>
        <end position="86"/>
    </location>
</feature>
<evidence type="ECO:0000256" key="3">
    <source>
        <dbReference type="ARBA" id="ARBA00022692"/>
    </source>
</evidence>
<keyword evidence="7 12" id="KW-0862">Zinc</keyword>
<dbReference type="AlphaFoldDB" id="A0A4Q7PEB3"/>
<keyword evidence="5 13" id="KW-0378">Hydrolase</keyword>
<evidence type="ECO:0000259" key="15">
    <source>
        <dbReference type="Pfam" id="PF01435"/>
    </source>
</evidence>
<feature type="active site" evidence="11">
    <location>
        <position position="277"/>
    </location>
</feature>
<feature type="binding site" evidence="12">
    <location>
        <position position="276"/>
    </location>
    <ligand>
        <name>Zn(2+)</name>
        <dbReference type="ChEBI" id="CHEBI:29105"/>
        <note>catalytic</note>
    </ligand>
</feature>
<keyword evidence="4 12" id="KW-0479">Metal-binding</keyword>
<dbReference type="InterPro" id="IPR032456">
    <property type="entry name" value="Peptidase_M48_N"/>
</dbReference>
<keyword evidence="18" id="KW-1185">Reference proteome</keyword>
<evidence type="ECO:0000256" key="4">
    <source>
        <dbReference type="ARBA" id="ARBA00022723"/>
    </source>
</evidence>
<gene>
    <name evidence="17" type="ORF">BC751_4424</name>
</gene>
<sequence>MDAVWIKYLLLGVLTIGFIFEKILGYLNIKREVPPVPSTLKEYVDREKLLKSKAYQITNYRFGLLTSVFSFTLTFCFIYFGFFGWVDDWLRSMIENPILLSLIFFGVIFIGSDVISIPFDYYQTFGIEGKYGFNKTTKKTYISDKVKGYLLSILIGGGLLTVLLTLISYMGKDFWWQFWLISAAFMVFVNLFYTALILPLFNKLTPLEDGELKSKIIHYAQTVGFPLENIFVIDGSKRSSKANAFFSGFGKRKKVVLYDTLIEQHTPDELVAVLAHEIGHYKKKHIIWGMFASVVQVGVLLYILSLFIFSENISLALGGKQMAIHLNIIGFTMLFSPISMVLGIGMNILSRKNEFEADEFAKNTFAGKPLAEALKTLSVNTLSNINPHPWYVFVNYSHPPLLDRLSKLEEPVEALSEKTA</sequence>
<dbReference type="InterPro" id="IPR001915">
    <property type="entry name" value="Peptidase_M48"/>
</dbReference>
<evidence type="ECO:0000256" key="10">
    <source>
        <dbReference type="ARBA" id="ARBA00023136"/>
    </source>
</evidence>
<evidence type="ECO:0000256" key="8">
    <source>
        <dbReference type="ARBA" id="ARBA00022989"/>
    </source>
</evidence>
<dbReference type="InterPro" id="IPR027057">
    <property type="entry name" value="CAXX_Prtase_1"/>
</dbReference>
<feature type="domain" description="CAAX prenyl protease 1 N-terminal" evidence="16">
    <location>
        <begin position="26"/>
        <end position="203"/>
    </location>
</feature>
<keyword evidence="9 13" id="KW-0482">Metalloprotease</keyword>
<feature type="binding site" evidence="12">
    <location>
        <position position="354"/>
    </location>
    <ligand>
        <name>Zn(2+)</name>
        <dbReference type="ChEBI" id="CHEBI:29105"/>
        <note>catalytic</note>
    </ligand>
</feature>
<organism evidence="17 18">
    <name type="scientific">Cecembia calidifontis</name>
    <dbReference type="NCBI Taxonomy" id="1187080"/>
    <lineage>
        <taxon>Bacteria</taxon>
        <taxon>Pseudomonadati</taxon>
        <taxon>Bacteroidota</taxon>
        <taxon>Cytophagia</taxon>
        <taxon>Cytophagales</taxon>
        <taxon>Cyclobacteriaceae</taxon>
        <taxon>Cecembia</taxon>
    </lineage>
</organism>
<comment type="similarity">
    <text evidence="13">Belongs to the peptidase M48 family.</text>
</comment>
<evidence type="ECO:0000256" key="2">
    <source>
        <dbReference type="ARBA" id="ARBA00022670"/>
    </source>
</evidence>
<feature type="transmembrane region" description="Helical" evidence="14">
    <location>
        <begin position="148"/>
        <end position="170"/>
    </location>
</feature>
<dbReference type="CDD" id="cd07343">
    <property type="entry name" value="M48A_Zmpste24p_like"/>
    <property type="match status" value="1"/>
</dbReference>
<dbReference type="FunFam" id="3.30.2010.10:FF:000002">
    <property type="entry name" value="CAAX prenyl protease"/>
    <property type="match status" value="1"/>
</dbReference>
<proteinExistence type="inferred from homology"/>
<dbReference type="EMBL" id="SGXG01000001">
    <property type="protein sequence ID" value="RZS98756.1"/>
    <property type="molecule type" value="Genomic_DNA"/>
</dbReference>
<evidence type="ECO:0000259" key="16">
    <source>
        <dbReference type="Pfam" id="PF16491"/>
    </source>
</evidence>
<dbReference type="Gene3D" id="3.30.2010.10">
    <property type="entry name" value="Metalloproteases ('zincins'), catalytic domain"/>
    <property type="match status" value="1"/>
</dbReference>
<evidence type="ECO:0000256" key="13">
    <source>
        <dbReference type="RuleBase" id="RU003983"/>
    </source>
</evidence>
<dbReference type="Pfam" id="PF01435">
    <property type="entry name" value="Peptidase_M48"/>
    <property type="match status" value="1"/>
</dbReference>
<dbReference type="OrthoDB" id="9781930at2"/>
<dbReference type="Pfam" id="PF16491">
    <property type="entry name" value="Peptidase_M48_N"/>
    <property type="match status" value="1"/>
</dbReference>
<evidence type="ECO:0000256" key="6">
    <source>
        <dbReference type="ARBA" id="ARBA00022824"/>
    </source>
</evidence>
<evidence type="ECO:0000256" key="14">
    <source>
        <dbReference type="SAM" id="Phobius"/>
    </source>
</evidence>
<comment type="cofactor">
    <cofactor evidence="12 13">
        <name>Zn(2+)</name>
        <dbReference type="ChEBI" id="CHEBI:29105"/>
    </cofactor>
    <text evidence="12 13">Binds 1 zinc ion per subunit.</text>
</comment>
<feature type="binding site" evidence="12">
    <location>
        <position position="280"/>
    </location>
    <ligand>
        <name>Zn(2+)</name>
        <dbReference type="ChEBI" id="CHEBI:29105"/>
        <note>catalytic</note>
    </ligand>
</feature>
<name>A0A4Q7PEB3_9BACT</name>
<evidence type="ECO:0000256" key="9">
    <source>
        <dbReference type="ARBA" id="ARBA00023049"/>
    </source>
</evidence>
<evidence type="ECO:0000256" key="7">
    <source>
        <dbReference type="ARBA" id="ARBA00022833"/>
    </source>
</evidence>
<feature type="active site" description="Proton donor" evidence="11">
    <location>
        <position position="358"/>
    </location>
</feature>
<feature type="transmembrane region" description="Helical" evidence="14">
    <location>
        <begin position="286"/>
        <end position="310"/>
    </location>
</feature>
<dbReference type="RefSeq" id="WP_130277412.1">
    <property type="nucleotide sequence ID" value="NZ_SGXG01000001.1"/>
</dbReference>
<dbReference type="GO" id="GO:0004222">
    <property type="term" value="F:metalloendopeptidase activity"/>
    <property type="evidence" value="ECO:0007669"/>
    <property type="project" value="InterPro"/>
</dbReference>
<accession>A0A4Q7PEB3</accession>
<evidence type="ECO:0000256" key="12">
    <source>
        <dbReference type="PIRSR" id="PIRSR627057-2"/>
    </source>
</evidence>
<protein>
    <submittedName>
        <fullName evidence="17">STE24 endopeptidase</fullName>
    </submittedName>
</protein>
<keyword evidence="2 13" id="KW-0645">Protease</keyword>
<comment type="subcellular location">
    <subcellularLocation>
        <location evidence="1">Endoplasmic reticulum membrane</location>
        <topology evidence="1">Multi-pass membrane protein</topology>
    </subcellularLocation>
</comment>
<dbReference type="GO" id="GO:0071586">
    <property type="term" value="P:CAAX-box protein processing"/>
    <property type="evidence" value="ECO:0007669"/>
    <property type="project" value="InterPro"/>
</dbReference>
<keyword evidence="6" id="KW-0256">Endoplasmic reticulum</keyword>
<feature type="transmembrane region" description="Helical" evidence="14">
    <location>
        <begin position="98"/>
        <end position="122"/>
    </location>
</feature>
<keyword evidence="8 14" id="KW-1133">Transmembrane helix</keyword>
<evidence type="ECO:0000256" key="11">
    <source>
        <dbReference type="PIRSR" id="PIRSR627057-1"/>
    </source>
</evidence>
<dbReference type="GO" id="GO:0046872">
    <property type="term" value="F:metal ion binding"/>
    <property type="evidence" value="ECO:0007669"/>
    <property type="project" value="UniProtKB-KW"/>
</dbReference>
<feature type="domain" description="Peptidase M48" evidence="15">
    <location>
        <begin position="206"/>
        <end position="411"/>
    </location>
</feature>
<feature type="transmembrane region" description="Helical" evidence="14">
    <location>
        <begin position="322"/>
        <end position="344"/>
    </location>
</feature>
<keyword evidence="3 14" id="KW-0812">Transmembrane</keyword>
<dbReference type="Proteomes" id="UP000292209">
    <property type="component" value="Unassembled WGS sequence"/>
</dbReference>
<feature type="transmembrane region" description="Helical" evidence="14">
    <location>
        <begin position="176"/>
        <end position="198"/>
    </location>
</feature>
<evidence type="ECO:0000256" key="1">
    <source>
        <dbReference type="ARBA" id="ARBA00004477"/>
    </source>
</evidence>
<dbReference type="PANTHER" id="PTHR10120">
    <property type="entry name" value="CAAX PRENYL PROTEASE 1"/>
    <property type="match status" value="1"/>
</dbReference>
<evidence type="ECO:0000313" key="18">
    <source>
        <dbReference type="Proteomes" id="UP000292209"/>
    </source>
</evidence>
<evidence type="ECO:0000313" key="17">
    <source>
        <dbReference type="EMBL" id="RZS98756.1"/>
    </source>
</evidence>
<keyword evidence="10 14" id="KW-0472">Membrane</keyword>